<feature type="transmembrane region" description="Helical" evidence="2">
    <location>
        <begin position="2946"/>
        <end position="2970"/>
    </location>
</feature>
<feature type="compositionally biased region" description="Pro residues" evidence="1">
    <location>
        <begin position="1915"/>
        <end position="1931"/>
    </location>
</feature>
<keyword evidence="2" id="KW-0472">Membrane</keyword>
<dbReference type="Proteomes" id="UP000887458">
    <property type="component" value="Unassembled WGS sequence"/>
</dbReference>
<feature type="compositionally biased region" description="Polar residues" evidence="1">
    <location>
        <begin position="3023"/>
        <end position="3050"/>
    </location>
</feature>
<accession>A0ABQ8JQ90</accession>
<dbReference type="EMBL" id="NJHN03000026">
    <property type="protein sequence ID" value="KAH9424783.1"/>
    <property type="molecule type" value="Genomic_DNA"/>
</dbReference>
<dbReference type="PANTHER" id="PTHR15124">
    <property type="entry name" value="SELENOPROTEIN W"/>
    <property type="match status" value="1"/>
</dbReference>
<feature type="transmembrane region" description="Helical" evidence="2">
    <location>
        <begin position="2524"/>
        <end position="2545"/>
    </location>
</feature>
<dbReference type="InterPro" id="IPR000095">
    <property type="entry name" value="CRIB_dom"/>
</dbReference>
<evidence type="ECO:0000256" key="1">
    <source>
        <dbReference type="SAM" id="MobiDB-lite"/>
    </source>
</evidence>
<feature type="compositionally biased region" description="Polar residues" evidence="1">
    <location>
        <begin position="1854"/>
        <end position="1867"/>
    </location>
</feature>
<protein>
    <recommendedName>
        <fullName evidence="3">CRIB domain-containing protein</fullName>
    </recommendedName>
</protein>
<reference evidence="4 5" key="2">
    <citation type="journal article" date="2022" name="Mol. Biol. Evol.">
        <title>Comparative Genomics Reveals Insights into the Divergent Evolution of Astigmatic Mites and Household Pest Adaptations.</title>
        <authorList>
            <person name="Xiong Q."/>
            <person name="Wan A.T."/>
            <person name="Liu X."/>
            <person name="Fung C.S."/>
            <person name="Xiao X."/>
            <person name="Malainual N."/>
            <person name="Hou J."/>
            <person name="Wang L."/>
            <person name="Wang M."/>
            <person name="Yang K.Y."/>
            <person name="Cui Y."/>
            <person name="Leung E.L."/>
            <person name="Nong W."/>
            <person name="Shin S.K."/>
            <person name="Au S.W."/>
            <person name="Jeong K.Y."/>
            <person name="Chew F.T."/>
            <person name="Hui J.H."/>
            <person name="Leung T.F."/>
            <person name="Tungtrongchitr A."/>
            <person name="Zhong N."/>
            <person name="Liu Z."/>
            <person name="Tsui S.K."/>
        </authorList>
    </citation>
    <scope>NUCLEOTIDE SEQUENCE [LARGE SCALE GENOMIC DNA]</scope>
    <source>
        <strain evidence="4">Derp</strain>
    </source>
</reference>
<feature type="transmembrane region" description="Helical" evidence="2">
    <location>
        <begin position="2750"/>
        <end position="2771"/>
    </location>
</feature>
<feature type="compositionally biased region" description="Gly residues" evidence="1">
    <location>
        <begin position="892"/>
        <end position="911"/>
    </location>
</feature>
<feature type="transmembrane region" description="Helical" evidence="2">
    <location>
        <begin position="422"/>
        <end position="445"/>
    </location>
</feature>
<dbReference type="PROSITE" id="PS50108">
    <property type="entry name" value="CRIB"/>
    <property type="match status" value="3"/>
</dbReference>
<keyword evidence="5" id="KW-1185">Reference proteome</keyword>
<dbReference type="PANTHER" id="PTHR15124:SF27">
    <property type="entry name" value="MIGRATION AND INVASION ENHANCER 1"/>
    <property type="match status" value="1"/>
</dbReference>
<evidence type="ECO:0000259" key="3">
    <source>
        <dbReference type="PROSITE" id="PS50108"/>
    </source>
</evidence>
<feature type="transmembrane region" description="Helical" evidence="2">
    <location>
        <begin position="1561"/>
        <end position="1583"/>
    </location>
</feature>
<keyword evidence="2" id="KW-1133">Transmembrane helix</keyword>
<feature type="region of interest" description="Disordered" evidence="1">
    <location>
        <begin position="1146"/>
        <end position="1176"/>
    </location>
</feature>
<feature type="transmembrane region" description="Helical" evidence="2">
    <location>
        <begin position="626"/>
        <end position="651"/>
    </location>
</feature>
<feature type="region of interest" description="Disordered" evidence="1">
    <location>
        <begin position="1841"/>
        <end position="1867"/>
    </location>
</feature>
<feature type="transmembrane region" description="Helical" evidence="2">
    <location>
        <begin position="20"/>
        <end position="37"/>
    </location>
</feature>
<keyword evidence="2" id="KW-0812">Transmembrane</keyword>
<feature type="region of interest" description="Disordered" evidence="1">
    <location>
        <begin position="892"/>
        <end position="1109"/>
    </location>
</feature>
<feature type="region of interest" description="Disordered" evidence="1">
    <location>
        <begin position="1889"/>
        <end position="1931"/>
    </location>
</feature>
<evidence type="ECO:0000256" key="2">
    <source>
        <dbReference type="SAM" id="Phobius"/>
    </source>
</evidence>
<gene>
    <name evidence="4" type="ORF">DERP_012767</name>
</gene>
<feature type="domain" description="CRIB" evidence="3">
    <location>
        <begin position="2120"/>
        <end position="2133"/>
    </location>
</feature>
<proteinExistence type="predicted"/>
<feature type="transmembrane region" description="Helical" evidence="2">
    <location>
        <begin position="1711"/>
        <end position="1735"/>
    </location>
</feature>
<feature type="transmembrane region" description="Helical" evidence="2">
    <location>
        <begin position="839"/>
        <end position="861"/>
    </location>
</feature>
<feature type="compositionally biased region" description="Polar residues" evidence="1">
    <location>
        <begin position="929"/>
        <end position="946"/>
    </location>
</feature>
<evidence type="ECO:0000313" key="5">
    <source>
        <dbReference type="Proteomes" id="UP000887458"/>
    </source>
</evidence>
<feature type="domain" description="CRIB" evidence="3">
    <location>
        <begin position="1471"/>
        <end position="1484"/>
    </location>
</feature>
<feature type="compositionally biased region" description="Gly residues" evidence="1">
    <location>
        <begin position="1023"/>
        <end position="1042"/>
    </location>
</feature>
<comment type="caution">
    <text evidence="4">The sequence shown here is derived from an EMBL/GenBank/DDBJ whole genome shotgun (WGS) entry which is preliminary data.</text>
</comment>
<feature type="domain" description="CRIB" evidence="3">
    <location>
        <begin position="2370"/>
        <end position="2383"/>
    </location>
</feature>
<organism evidence="4 5">
    <name type="scientific">Dermatophagoides pteronyssinus</name>
    <name type="common">European house dust mite</name>
    <dbReference type="NCBI Taxonomy" id="6956"/>
    <lineage>
        <taxon>Eukaryota</taxon>
        <taxon>Metazoa</taxon>
        <taxon>Ecdysozoa</taxon>
        <taxon>Arthropoda</taxon>
        <taxon>Chelicerata</taxon>
        <taxon>Arachnida</taxon>
        <taxon>Acari</taxon>
        <taxon>Acariformes</taxon>
        <taxon>Sarcoptiformes</taxon>
        <taxon>Astigmata</taxon>
        <taxon>Psoroptidia</taxon>
        <taxon>Analgoidea</taxon>
        <taxon>Pyroglyphidae</taxon>
        <taxon>Dermatophagoidinae</taxon>
        <taxon>Dermatophagoides</taxon>
    </lineage>
</organism>
<feature type="compositionally biased region" description="Low complexity" evidence="1">
    <location>
        <begin position="1901"/>
        <end position="1914"/>
    </location>
</feature>
<feature type="transmembrane region" description="Helical" evidence="2">
    <location>
        <begin position="1426"/>
        <end position="1450"/>
    </location>
</feature>
<dbReference type="InterPro" id="IPR051441">
    <property type="entry name" value="SelW_related"/>
</dbReference>
<feature type="transmembrane region" description="Helical" evidence="2">
    <location>
        <begin position="169"/>
        <end position="194"/>
    </location>
</feature>
<feature type="transmembrane region" description="Helical" evidence="2">
    <location>
        <begin position="2072"/>
        <end position="2096"/>
    </location>
</feature>
<feature type="transmembrane region" description="Helical" evidence="2">
    <location>
        <begin position="270"/>
        <end position="295"/>
    </location>
</feature>
<feature type="transmembrane region" description="Helical" evidence="2">
    <location>
        <begin position="2607"/>
        <end position="2626"/>
    </location>
</feature>
<feature type="compositionally biased region" description="Polar residues" evidence="1">
    <location>
        <begin position="1004"/>
        <end position="1021"/>
    </location>
</feature>
<dbReference type="SMART" id="SM00285">
    <property type="entry name" value="PBD"/>
    <property type="match status" value="3"/>
</dbReference>
<evidence type="ECO:0000313" key="4">
    <source>
        <dbReference type="EMBL" id="KAH9424783.1"/>
    </source>
</evidence>
<feature type="region of interest" description="Disordered" evidence="1">
    <location>
        <begin position="2989"/>
        <end position="3050"/>
    </location>
</feature>
<name>A0ABQ8JQ90_DERPT</name>
<feature type="compositionally biased region" description="Low complexity" evidence="1">
    <location>
        <begin position="2998"/>
        <end position="3009"/>
    </location>
</feature>
<reference evidence="4 5" key="1">
    <citation type="journal article" date="2018" name="J. Allergy Clin. Immunol.">
        <title>High-quality assembly of Dermatophagoides pteronyssinus genome and transcriptome reveals a wide range of novel allergens.</title>
        <authorList>
            <person name="Liu X.Y."/>
            <person name="Yang K.Y."/>
            <person name="Wang M.Q."/>
            <person name="Kwok J.S."/>
            <person name="Zeng X."/>
            <person name="Yang Z."/>
            <person name="Xiao X.J."/>
            <person name="Lau C.P."/>
            <person name="Li Y."/>
            <person name="Huang Z.M."/>
            <person name="Ba J.G."/>
            <person name="Yim A.K."/>
            <person name="Ouyang C.Y."/>
            <person name="Ngai S.M."/>
            <person name="Chan T.F."/>
            <person name="Leung E.L."/>
            <person name="Liu L."/>
            <person name="Liu Z.G."/>
            <person name="Tsui S.K."/>
        </authorList>
    </citation>
    <scope>NUCLEOTIDE SEQUENCE [LARGE SCALE GENOMIC DNA]</scope>
    <source>
        <strain evidence="4">Derp</strain>
    </source>
</reference>
<sequence length="3107" mass="352619">MKCVIHLNKYNKKIQLSQCLLTIIIIILIIFVNNVIIKMVGTTSTLTYIVHSNKNNTDELWYSLLLPYKPIYGLSRSFKCHETIYNEFYQCEQSSRDKWYVTINDYFYETKKFCCFVWDAMDCEIDIAKKCNENYSQKLLISTKQTFQTICDKIGSGHKSLSCLWNPQIQMYFAIAIGIISIILTIILCGIFGYQAYKSYKNAAPPIVTPTGNAPPHPTTENTPLIYEIKPRSSSTRGIGFDVIKFSNKPLTIIRRTSYSLPSNVEQKKITFIIMMIYQSFSMLITMMMTLNILLVDGNTYLIIHGNNQTDWSRIRFPYKSVYDLPNTLHCQQSVINNFHQCEIEHHEKWEVSIDSYFYETREFCCFVWQTMDCEIEQAKRCNKDYSEKIETNTKETFTKVCNKVGTGHKSNWCFWDKKTKMIAGIIFGVVLFLIAVAVAAGCGYKYFKKYQDKKIQNMEKSWNIQMENFKIMIEKLFDCHQWFIWILLINISINIYSSSSLMEHHNNSHIGLDAIIFPNKPISGFPESLKCDISIYHHLRLCEVKSQQKWEISIDEYFYETKEFCCFVWDSMDCEIEITALCSKEYSKILETNTHETFTKVCANNVGCGYKSSCCSWDKNTRNQFALVCSLLIIAIGLLVLFAGCTIKYFQAKNKLKMLPEPKLKRATSLPTGFTKGVQGKDLVRTGSLPTRLNPNMPTPNIPAITRPQITSPVITKPTIPAISDDDVIYYPYKPVYGIPKSLNCDQSVYERFDQCEQSIQQKWEINIPNYFYQTKDFCCFVWDTMDCEIKIAAECSEEYSQKLEANTRETFTAVCKIVGSNHQSWSCKWTKLVERNVIIAVSVISTILVLIGIGLSIYYCVRAHKKSAAAALLDKDNGGSIKSTEANFGGGGSGVGGGEGGGVGGGGGATESTISNVPGPGRGGGSIKSTKSNVSGGSIKSTEANFGGGGSGVGGGEGGGVGGGGGATESTISNVPGPGRGGGATESTISNVPGPGRGGGSIKSTKSNVSGGSIKSTKANFGGGAVVGGRGGGVGGGGGATESTISNVPDPGRGGGATESTISNIPGGGGGGGATESTISNIPDVSRGGGATESTISNIPDVSRGGGSIKSAKSYMSGGGAIVETLDEPLGHSEDVKIITEPLSQKPFPIGDGISSQQTKPTTTTTTTTGDQQPYIPKRTVITNEERISKDDFEAAKDFLETKFGEPKSDSQVITDLPDFETRRLNIGETLNRQGMPTPAKKKTYLTKSRTSLAPESLTATGSSGVSTNPLEQTANVIQNTDTINQVMNVSNMFQRRKKMFKLKFLLIIVAMIDDSHSYSTVRGDNQTNCQLKCHQSIYEQFDQCEKTSHKDWEITIDEYFYETKKFCCFIWDTMNCEIDVAKHCFYDYAIELELNTRQTYQTFCNHIGYNHGNWKCWWTERRIIIVSSVIGAALVILTLFCIGFGIYKYIKSKNKVIEEIPFKNIKEIGSPTDFRHHYHAGMNKAPNAERTVSSMEELKQALNTPVVQTSITPTTPTPTPATTPPMTPTDHVSILAKFTRIIIEFYYKFNGGKNFSKLFIKMFKLQFLSMIILMNIVVMIDGSRSYFAVRGDNQNQTNWFDVRYPYKAIYGLPNSLKCQQSIYDRFDQCEKTSESDWKITIDEYFYETKKFCCFIWDAMNCEIDVAKQCNHDYSIELELNTKQTYQTICNHIGYGHGSWKCWWTENRIITVSSVVGAALAILAIFCIGFGLYKYNKSRNQVMNEKIKRIPFKTIKEIGSPTDFKHHPIVGLTEPLSRTSSQRSKYSDWTLSTGSITSASDSGTKNKPSAFLYRSKKTPKSDLTSNEISELWRQNYGTAGGGGFDSDNTGGVNQTNDKWLQSYNDSSSSHKKEIDLWIRNYGSTGGTDSEFDRSSGGSNNNNNNIAPTSITPPTTPTPTPTPTPASTPPMTPTDHISILALMIDDSHSIIVHGDNQNQTISYNVRYPYKAIYGLPNSLKCHQSIYERFDQCEKTSHNDWKITIDEYFYETKKFCCFIWDAMNCEMDVSKQCNHNYAIELELNTKQTYQTLCDHIGYGHGNWKCWWTENRIIIVSSVVGGALVLLTIFCIGFGLYKYVQSNNQVIKKIKRIRFKNIKEIGSPTDFRHHFHAGMDKAPNAEMNVPSMNDLKQQQIAYYPIVPTSITPPTVTPTPTPASTPPMTPTDHISILALMIDGSNSIIVHGDNQNQTISYNVRYPYKVIYGLTNSLKCQQSIYERFDECEKTSHKDWEITIDEYFYETKKFCCFIWDAMNCEIDVAKQCNHDYSIELELNTKQTYQTLCNHIGYGHGNWKCWWTEQRTIIISRVVGAALVLLTIFCIGYGSYKYVQSNNQVIKKIKRIRFKNIKEIGSPTDFRHHFHAGLDKPPKAELIMIDGSRSYFAVRGDNQSKWFDIRYPYKAIYGLPNSLKCPHSIYKRFDECEKTSHKDWDITIDEYFYETKKFCCFIWQTMDCEIDIAKQCNQIYSQRLEKNTIKTYQTLCNHIGYGHGSWSCWWTNERQANAGSIIGIAIVILLMFCFVYSLYQYKNYQMKKLDTSTVGQPTQPAPRVIAEGNIPPLPQPTLITEPNGIVDKIFRYNKKKMLKPHLFLMMMIIIAMIDGSYSIIVHGSNQNPNQTEWYAIRFPYKSIYGLPYSFKCHSSIHREFDECEQSSHIDWEVSIDDYFYETQKFCCFIWQAMDCEIDKAKKCNEDYSKKIELNTRQTYQTFCDNIGYGHKSKPCWWTEKEKKIATIIIEIVVIVFILYCVLNNIRKIKKFRQRKEAFQLYRKMHRRHHKWSHLKNMFDNRPKIEFEEEQRIWEVTSSNQSLYNNPNQTNWFDVRYPYKAVYGLPNSLNCQQSIYERFDECEKSSHLDWKITNDEYFYETKKFCCFIWQTMNCQIDIAKQCNKDYSEKLESNTKQTYQTFCNNIGHGYKSWSCWWTENRIIIVSSVVGGALVLLTIFCIGYGLYKYNNYHKMKKYNENLNKFQSTSTPTSDPITRTRTLPRTIGSQATTKTIKRSGSLPTNAPTGKQKTQPITIPTPSNQPQTFRNESISANQSIPTPTLTPKSSQEELWDFSPVFGKLILNRILSEQKKNYKNDSNFIIK</sequence>
<feature type="compositionally biased region" description="Gly residues" evidence="1">
    <location>
        <begin position="948"/>
        <end position="969"/>
    </location>
</feature>